<evidence type="ECO:0000256" key="2">
    <source>
        <dbReference type="SAM" id="SignalP"/>
    </source>
</evidence>
<proteinExistence type="predicted"/>
<gene>
    <name evidence="3" type="ORF">DS079_07505</name>
</gene>
<organism evidence="3 4">
    <name type="scientific">Brachybacterium paraconglomeratum</name>
    <dbReference type="NCBI Taxonomy" id="173362"/>
    <lineage>
        <taxon>Bacteria</taxon>
        <taxon>Bacillati</taxon>
        <taxon>Actinomycetota</taxon>
        <taxon>Actinomycetes</taxon>
        <taxon>Micrococcales</taxon>
        <taxon>Dermabacteraceae</taxon>
        <taxon>Brachybacterium</taxon>
    </lineage>
</organism>
<dbReference type="GeneID" id="78120868"/>
<feature type="region of interest" description="Disordered" evidence="1">
    <location>
        <begin position="33"/>
        <end position="104"/>
    </location>
</feature>
<feature type="chain" id="PRO_5018549690" evidence="2">
    <location>
        <begin position="35"/>
        <end position="315"/>
    </location>
</feature>
<protein>
    <submittedName>
        <fullName evidence="3">Uncharacterized protein</fullName>
    </submittedName>
</protein>
<keyword evidence="4" id="KW-1185">Reference proteome</keyword>
<dbReference type="EMBL" id="QOCI01000005">
    <property type="protein sequence ID" value="RRR18966.1"/>
    <property type="molecule type" value="Genomic_DNA"/>
</dbReference>
<name>A0A3R8X6M5_9MICO</name>
<dbReference type="RefSeq" id="WP_126986259.1">
    <property type="nucleotide sequence ID" value="NZ_ML133854.1"/>
</dbReference>
<dbReference type="PROSITE" id="PS51257">
    <property type="entry name" value="PROKAR_LIPOPROTEIN"/>
    <property type="match status" value="1"/>
</dbReference>
<reference evidence="3 4" key="1">
    <citation type="submission" date="2018-07" db="EMBL/GenBank/DDBJ databases">
        <title>Brachybacteriurn paraconglorneratum KCTC 9916.</title>
        <authorList>
            <person name="Li Y."/>
        </authorList>
    </citation>
    <scope>NUCLEOTIDE SEQUENCE [LARGE SCALE GENOMIC DNA]</scope>
    <source>
        <strain evidence="3 4">KCTC 9916</strain>
    </source>
</reference>
<evidence type="ECO:0000256" key="1">
    <source>
        <dbReference type="SAM" id="MobiDB-lite"/>
    </source>
</evidence>
<dbReference type="AlphaFoldDB" id="A0A3R8X6M5"/>
<dbReference type="Proteomes" id="UP000274327">
    <property type="component" value="Unassembled WGS sequence"/>
</dbReference>
<evidence type="ECO:0000313" key="3">
    <source>
        <dbReference type="EMBL" id="RRR18966.1"/>
    </source>
</evidence>
<evidence type="ECO:0000313" key="4">
    <source>
        <dbReference type="Proteomes" id="UP000274327"/>
    </source>
</evidence>
<feature type="compositionally biased region" description="Acidic residues" evidence="1">
    <location>
        <begin position="55"/>
        <end position="98"/>
    </location>
</feature>
<keyword evidence="2" id="KW-0732">Signal</keyword>
<comment type="caution">
    <text evidence="3">The sequence shown here is derived from an EMBL/GenBank/DDBJ whole genome shotgun (WGS) entry which is preliminary data.</text>
</comment>
<accession>A0A3R8X6M5</accession>
<feature type="signal peptide" evidence="2">
    <location>
        <begin position="1"/>
        <end position="34"/>
    </location>
</feature>
<sequence>MGHLDARTTTTRRLRRGMALVASTALLGLSACGAGDEAGTGDGGAQEPATATEEQSGEEQPSDDAGSGDDAETGDDQATDDQDEAGDDEGAGGQEEGDPGGADERTRILLVTDLGIDETSGDGAPTLAGDDLAALLAGPFGGTAECTDELLVERGQSAGCVGPTSPDDTAPKQEWVANTVAVPHADGLENGYRVAVLFSTGTELPEEVSELTEGNVMLTGLGQGSMFGAEPLDAEEAADATLQTLTSENAYVPVAGMADWSEVTCEDGLDFDEFGTTDCTATTAEGNSWQLHVAPGPFADGDQGLLVGIGSPTDV</sequence>